<proteinExistence type="predicted"/>
<dbReference type="Proteomes" id="UP000824540">
    <property type="component" value="Unassembled WGS sequence"/>
</dbReference>
<comment type="caution">
    <text evidence="2">The sequence shown here is derived from an EMBL/GenBank/DDBJ whole genome shotgun (WGS) entry which is preliminary data.</text>
</comment>
<reference evidence="2" key="1">
    <citation type="thesis" date="2021" institute="BYU ScholarsArchive" country="Provo, UT, USA">
        <title>Applications of and Algorithms for Genome Assembly and Genomic Analyses with an Emphasis on Marine Teleosts.</title>
        <authorList>
            <person name="Pickett B.D."/>
        </authorList>
    </citation>
    <scope>NUCLEOTIDE SEQUENCE</scope>
    <source>
        <strain evidence="2">HI-2016</strain>
    </source>
</reference>
<evidence type="ECO:0000256" key="1">
    <source>
        <dbReference type="SAM" id="MobiDB-lite"/>
    </source>
</evidence>
<dbReference type="AlphaFoldDB" id="A0A8T2N0A4"/>
<organism evidence="2 3">
    <name type="scientific">Albula glossodonta</name>
    <name type="common">roundjaw bonefish</name>
    <dbReference type="NCBI Taxonomy" id="121402"/>
    <lineage>
        <taxon>Eukaryota</taxon>
        <taxon>Metazoa</taxon>
        <taxon>Chordata</taxon>
        <taxon>Craniata</taxon>
        <taxon>Vertebrata</taxon>
        <taxon>Euteleostomi</taxon>
        <taxon>Actinopterygii</taxon>
        <taxon>Neopterygii</taxon>
        <taxon>Teleostei</taxon>
        <taxon>Albuliformes</taxon>
        <taxon>Albulidae</taxon>
        <taxon>Albula</taxon>
    </lineage>
</organism>
<dbReference type="EMBL" id="JAFBMS010000234">
    <property type="protein sequence ID" value="KAG9332880.1"/>
    <property type="molecule type" value="Genomic_DNA"/>
</dbReference>
<accession>A0A8T2N0A4</accession>
<evidence type="ECO:0000313" key="2">
    <source>
        <dbReference type="EMBL" id="KAG9332880.1"/>
    </source>
</evidence>
<feature type="region of interest" description="Disordered" evidence="1">
    <location>
        <begin position="107"/>
        <end position="138"/>
    </location>
</feature>
<keyword evidence="3" id="KW-1185">Reference proteome</keyword>
<name>A0A8T2N0A4_9TELE</name>
<gene>
    <name evidence="2" type="ORF">JZ751_014451</name>
</gene>
<evidence type="ECO:0000313" key="3">
    <source>
        <dbReference type="Proteomes" id="UP000824540"/>
    </source>
</evidence>
<feature type="region of interest" description="Disordered" evidence="1">
    <location>
        <begin position="171"/>
        <end position="211"/>
    </location>
</feature>
<sequence length="211" mass="23710">MIQTETNTGSRAVSLIASCRSWTPTGAIQLKYFAHGYYATDLGAEPATSEPLISNPISASSALSAAQLLCPGDERQENEGGVEEHCLRCPQSTAPYSNWALQRHTEEAEREREGWGSGGKRGMRNGTGEQGGEREEQREFRCRGWRGRLCLTDRLAGEGVSFHIPEHNTLLKERERGREREREREIKGESGGREERKNESESMKEREGEER</sequence>
<protein>
    <submittedName>
        <fullName evidence="2">Uncharacterized protein</fullName>
    </submittedName>
</protein>